<dbReference type="PROSITE" id="PS51379">
    <property type="entry name" value="4FE4S_FER_2"/>
    <property type="match status" value="1"/>
</dbReference>
<dbReference type="PANTHER" id="PTHR42859">
    <property type="entry name" value="OXIDOREDUCTASE"/>
    <property type="match status" value="1"/>
</dbReference>
<dbReference type="InterPro" id="IPR017896">
    <property type="entry name" value="4Fe4S_Fe-S-bd"/>
</dbReference>
<evidence type="ECO:0000256" key="4">
    <source>
        <dbReference type="ARBA" id="ARBA00022485"/>
    </source>
</evidence>
<gene>
    <name evidence="11" type="ORF">GCM10011391_07890</name>
</gene>
<accession>A0A8J2VLU5</accession>
<reference evidence="11" key="1">
    <citation type="journal article" date="2014" name="Int. J. Syst. Evol. Microbiol.">
        <title>Complete genome sequence of Corynebacterium casei LMG S-19264T (=DSM 44701T), isolated from a smear-ripened cheese.</title>
        <authorList>
            <consortium name="US DOE Joint Genome Institute (JGI-PGF)"/>
            <person name="Walter F."/>
            <person name="Albersmeier A."/>
            <person name="Kalinowski J."/>
            <person name="Ruckert C."/>
        </authorList>
    </citation>
    <scope>NUCLEOTIDE SEQUENCE</scope>
    <source>
        <strain evidence="11">CGMCC 1.15371</strain>
    </source>
</reference>
<comment type="caution">
    <text evidence="11">The sequence shown here is derived from an EMBL/GenBank/DDBJ whole genome shotgun (WGS) entry which is preliminary data.</text>
</comment>
<evidence type="ECO:0000256" key="9">
    <source>
        <dbReference type="RuleBase" id="RU365098"/>
    </source>
</evidence>
<keyword evidence="4 9" id="KW-0004">4Fe-4S</keyword>
<evidence type="ECO:0000256" key="5">
    <source>
        <dbReference type="ARBA" id="ARBA00022723"/>
    </source>
</evidence>
<dbReference type="Proteomes" id="UP000628775">
    <property type="component" value="Unassembled WGS sequence"/>
</dbReference>
<keyword evidence="6 9" id="KW-0249">Electron transport</keyword>
<comment type="cofactor">
    <cofactor evidence="1">
        <name>[3Fe-4S] cluster</name>
        <dbReference type="ChEBI" id="CHEBI:21137"/>
    </cofactor>
</comment>
<name>A0A8J2VLU5_9BACL</name>
<dbReference type="PANTHER" id="PTHR42859:SF2">
    <property type="entry name" value="FERREDOXIN"/>
    <property type="match status" value="1"/>
</dbReference>
<protein>
    <recommendedName>
        <fullName evidence="9">Ferredoxin</fullName>
    </recommendedName>
</protein>
<comment type="function">
    <text evidence="9">Ferredoxins are iron-sulfur proteins that transfer electrons in a wide variety of metabolic reactions.</text>
</comment>
<evidence type="ECO:0000256" key="2">
    <source>
        <dbReference type="ARBA" id="ARBA00001966"/>
    </source>
</evidence>
<dbReference type="Pfam" id="PF00037">
    <property type="entry name" value="Fer4"/>
    <property type="match status" value="1"/>
</dbReference>
<evidence type="ECO:0000256" key="8">
    <source>
        <dbReference type="ARBA" id="ARBA00023014"/>
    </source>
</evidence>
<reference evidence="11" key="2">
    <citation type="submission" date="2020-09" db="EMBL/GenBank/DDBJ databases">
        <authorList>
            <person name="Sun Q."/>
            <person name="Zhou Y."/>
        </authorList>
    </citation>
    <scope>NUCLEOTIDE SEQUENCE</scope>
    <source>
        <strain evidence="11">CGMCC 1.15371</strain>
    </source>
</reference>
<dbReference type="RefSeq" id="WP_188689452.1">
    <property type="nucleotide sequence ID" value="NZ_BMIR01000002.1"/>
</dbReference>
<dbReference type="Gene3D" id="3.30.70.20">
    <property type="match status" value="1"/>
</dbReference>
<organism evidence="11 12">
    <name type="scientific">Pullulanibacillus camelliae</name>
    <dbReference type="NCBI Taxonomy" id="1707096"/>
    <lineage>
        <taxon>Bacteria</taxon>
        <taxon>Bacillati</taxon>
        <taxon>Bacillota</taxon>
        <taxon>Bacilli</taxon>
        <taxon>Bacillales</taxon>
        <taxon>Sporolactobacillaceae</taxon>
        <taxon>Pullulanibacillus</taxon>
    </lineage>
</organism>
<keyword evidence="7 9" id="KW-0408">Iron</keyword>
<evidence type="ECO:0000256" key="1">
    <source>
        <dbReference type="ARBA" id="ARBA00001927"/>
    </source>
</evidence>
<keyword evidence="5 9" id="KW-0479">Metal-binding</keyword>
<dbReference type="InterPro" id="IPR000813">
    <property type="entry name" value="7Fe_ferredoxin"/>
</dbReference>
<dbReference type="PRINTS" id="PR00354">
    <property type="entry name" value="7FE8SFRDOXIN"/>
</dbReference>
<dbReference type="PROSITE" id="PS00198">
    <property type="entry name" value="4FE4S_FER_1"/>
    <property type="match status" value="1"/>
</dbReference>
<evidence type="ECO:0000256" key="7">
    <source>
        <dbReference type="ARBA" id="ARBA00023004"/>
    </source>
</evidence>
<keyword evidence="12" id="KW-1185">Reference proteome</keyword>
<dbReference type="EMBL" id="BMIR01000002">
    <property type="protein sequence ID" value="GGE31646.1"/>
    <property type="molecule type" value="Genomic_DNA"/>
</dbReference>
<sequence>MAFVVTSRCVGEKWAECVEVCPVDCIKEGSNMYFIDPDVCIDCGACASACPTEAIYESSEVPREEQAFIRYNKEFFSF</sequence>
<proteinExistence type="predicted"/>
<dbReference type="AlphaFoldDB" id="A0A8J2VLU5"/>
<evidence type="ECO:0000256" key="3">
    <source>
        <dbReference type="ARBA" id="ARBA00022448"/>
    </source>
</evidence>
<keyword evidence="3 9" id="KW-0813">Transport</keyword>
<evidence type="ECO:0000313" key="12">
    <source>
        <dbReference type="Proteomes" id="UP000628775"/>
    </source>
</evidence>
<feature type="domain" description="4Fe-4S ferredoxin-type" evidence="10">
    <location>
        <begin position="31"/>
        <end position="60"/>
    </location>
</feature>
<evidence type="ECO:0000313" key="11">
    <source>
        <dbReference type="EMBL" id="GGE31646.1"/>
    </source>
</evidence>
<comment type="cofactor">
    <cofactor evidence="2 9">
        <name>[4Fe-4S] cluster</name>
        <dbReference type="ChEBI" id="CHEBI:49883"/>
    </cofactor>
</comment>
<dbReference type="InterPro" id="IPR017900">
    <property type="entry name" value="4Fe4S_Fe_S_CS"/>
</dbReference>
<evidence type="ECO:0000259" key="10">
    <source>
        <dbReference type="PROSITE" id="PS51379"/>
    </source>
</evidence>
<dbReference type="GO" id="GO:0009055">
    <property type="term" value="F:electron transfer activity"/>
    <property type="evidence" value="ECO:0007669"/>
    <property type="project" value="UniProtKB-UniRule"/>
</dbReference>
<dbReference type="SUPFAM" id="SSF54862">
    <property type="entry name" value="4Fe-4S ferredoxins"/>
    <property type="match status" value="1"/>
</dbReference>
<keyword evidence="8 9" id="KW-0411">Iron-sulfur</keyword>
<dbReference type="GO" id="GO:0051539">
    <property type="term" value="F:4 iron, 4 sulfur cluster binding"/>
    <property type="evidence" value="ECO:0007669"/>
    <property type="project" value="UniProtKB-UniRule"/>
</dbReference>
<dbReference type="InterPro" id="IPR050294">
    <property type="entry name" value="RnfB_subfamily"/>
</dbReference>
<evidence type="ECO:0000256" key="6">
    <source>
        <dbReference type="ARBA" id="ARBA00022982"/>
    </source>
</evidence>
<dbReference type="GO" id="GO:0046872">
    <property type="term" value="F:metal ion binding"/>
    <property type="evidence" value="ECO:0007669"/>
    <property type="project" value="UniProtKB-UniRule"/>
</dbReference>